<dbReference type="InterPro" id="IPR021869">
    <property type="entry name" value="RNase_Zc3h12_NYN"/>
</dbReference>
<accession>A0A0B2VUS9</accession>
<reference evidence="3 4" key="1">
    <citation type="submission" date="2014-11" db="EMBL/GenBank/DDBJ databases">
        <title>Genetic blueprint of the zoonotic pathogen Toxocara canis.</title>
        <authorList>
            <person name="Zhu X.-Q."/>
            <person name="Korhonen P.K."/>
            <person name="Cai H."/>
            <person name="Young N.D."/>
            <person name="Nejsum P."/>
            <person name="von Samson-Himmelstjerna G."/>
            <person name="Boag P.R."/>
            <person name="Tan P."/>
            <person name="Li Q."/>
            <person name="Min J."/>
            <person name="Yang Y."/>
            <person name="Wang X."/>
            <person name="Fang X."/>
            <person name="Hall R.S."/>
            <person name="Hofmann A."/>
            <person name="Sternberg P.W."/>
            <person name="Jex A.R."/>
            <person name="Gasser R.B."/>
        </authorList>
    </citation>
    <scope>NUCLEOTIDE SEQUENCE [LARGE SCALE GENOMIC DNA]</scope>
    <source>
        <strain evidence="3">PN_DK_2014</strain>
    </source>
</reference>
<dbReference type="GO" id="GO:0005634">
    <property type="term" value="C:nucleus"/>
    <property type="evidence" value="ECO:0007669"/>
    <property type="project" value="TreeGrafter"/>
</dbReference>
<name>A0A0B2VUS9_TOXCA</name>
<dbReference type="Gene3D" id="3.40.50.11980">
    <property type="match status" value="1"/>
</dbReference>
<dbReference type="GO" id="GO:0036464">
    <property type="term" value="C:cytoplasmic ribonucleoprotein granule"/>
    <property type="evidence" value="ECO:0007669"/>
    <property type="project" value="TreeGrafter"/>
</dbReference>
<dbReference type="InterPro" id="IPR051101">
    <property type="entry name" value="ZC3H12/N4BP1_RNase_Reg"/>
</dbReference>
<dbReference type="Proteomes" id="UP000031036">
    <property type="component" value="Unassembled WGS sequence"/>
</dbReference>
<dbReference type="AlphaFoldDB" id="A0A0B2VUS9"/>
<dbReference type="GO" id="GO:0003729">
    <property type="term" value="F:mRNA binding"/>
    <property type="evidence" value="ECO:0007669"/>
    <property type="project" value="TreeGrafter"/>
</dbReference>
<dbReference type="EMBL" id="JPKZ01000443">
    <property type="protein sequence ID" value="KHN87266.1"/>
    <property type="molecule type" value="Genomic_DNA"/>
</dbReference>
<dbReference type="STRING" id="6265.A0A0B2VUS9"/>
<evidence type="ECO:0000259" key="2">
    <source>
        <dbReference type="Pfam" id="PF11977"/>
    </source>
</evidence>
<dbReference type="PANTHER" id="PTHR12876:SF40">
    <property type="entry name" value="RNASE NYN DOMAIN-CONTAINING PROTEIN"/>
    <property type="match status" value="1"/>
</dbReference>
<protein>
    <submittedName>
        <fullName evidence="3">Putative ribonuclease ZC3H12D</fullName>
    </submittedName>
</protein>
<sequence>MVSKLLSVIADRWQGSIRDRIADHLLRPIFINGVEVGFAHVRPDEENKKLSVRGVTIALWYFISRGHQAQALMPFCFKTYPNKSDNWNELMALFRLNLIEFTPGYGSDKYVEVNRIIAMRAREYGGCMVARSQMQSIVEEQPLLEAIVEKRLLIPSFNGNDLIFPVDGPLGRNGPNLNETLECTTKDPEFPRCALQQMTLQDQRFWLSAISAVASNMAGWTLLAEQIRGYQPKGVVIQQRKPTQNILGSFQLHPPETNPPENRGFSIPRIRRWGQRHMNYGKSTQTDPVYYNYNYQRGNNARERSLRYINTNMTMQSEERGRQSAENKYNMQSDQTNGNTLNGERNKRPVDSLRCYVADNGVKAVMNPIQNLDRASGLKQRSQATNEATQNSRYFTSLAAVFGWNKAKAICEKHPNINNVCVLAQLLLEEDEQTMTETGSVESSRENQQVLFMQGDITSGTGVGIAESSTIERSISDQQQTPRVLNANQIQEETCSEVRIAASASNTSLDLISFAVPLHTPPQVDDHGNDNVLCDSCPDLIEL</sequence>
<evidence type="ECO:0000313" key="3">
    <source>
        <dbReference type="EMBL" id="KHN87266.1"/>
    </source>
</evidence>
<proteinExistence type="predicted"/>
<dbReference type="Pfam" id="PF11977">
    <property type="entry name" value="RNase_Zc3h12a"/>
    <property type="match status" value="1"/>
</dbReference>
<feature type="region of interest" description="Disordered" evidence="1">
    <location>
        <begin position="316"/>
        <end position="347"/>
    </location>
</feature>
<dbReference type="OrthoDB" id="392925at2759"/>
<dbReference type="PANTHER" id="PTHR12876">
    <property type="entry name" value="N4BP1-RELATED"/>
    <property type="match status" value="1"/>
</dbReference>
<feature type="domain" description="RNase NYN" evidence="2">
    <location>
        <begin position="26"/>
        <end position="178"/>
    </location>
</feature>
<evidence type="ECO:0000256" key="1">
    <source>
        <dbReference type="SAM" id="MobiDB-lite"/>
    </source>
</evidence>
<evidence type="ECO:0000313" key="4">
    <source>
        <dbReference type="Proteomes" id="UP000031036"/>
    </source>
</evidence>
<keyword evidence="4" id="KW-1185">Reference proteome</keyword>
<dbReference type="GO" id="GO:0004521">
    <property type="term" value="F:RNA endonuclease activity"/>
    <property type="evidence" value="ECO:0007669"/>
    <property type="project" value="TreeGrafter"/>
</dbReference>
<organism evidence="3 4">
    <name type="scientific">Toxocara canis</name>
    <name type="common">Canine roundworm</name>
    <dbReference type="NCBI Taxonomy" id="6265"/>
    <lineage>
        <taxon>Eukaryota</taxon>
        <taxon>Metazoa</taxon>
        <taxon>Ecdysozoa</taxon>
        <taxon>Nematoda</taxon>
        <taxon>Chromadorea</taxon>
        <taxon>Rhabditida</taxon>
        <taxon>Spirurina</taxon>
        <taxon>Ascaridomorpha</taxon>
        <taxon>Ascaridoidea</taxon>
        <taxon>Toxocaridae</taxon>
        <taxon>Toxocara</taxon>
    </lineage>
</organism>
<gene>
    <name evidence="3" type="primary">Zc3h12d</name>
    <name evidence="3" type="ORF">Tcan_17139</name>
</gene>
<feature type="compositionally biased region" description="Polar residues" evidence="1">
    <location>
        <begin position="326"/>
        <end position="343"/>
    </location>
</feature>
<comment type="caution">
    <text evidence="3">The sequence shown here is derived from an EMBL/GenBank/DDBJ whole genome shotgun (WGS) entry which is preliminary data.</text>
</comment>